<dbReference type="Gene3D" id="1.20.120.1810">
    <property type="match status" value="1"/>
</dbReference>
<dbReference type="InterPro" id="IPR007624">
    <property type="entry name" value="RNA_pol_sigma70_r3"/>
</dbReference>
<evidence type="ECO:0000256" key="3">
    <source>
        <dbReference type="ARBA" id="ARBA00023125"/>
    </source>
</evidence>
<dbReference type="InterPro" id="IPR007627">
    <property type="entry name" value="RNA_pol_sigma70_r2"/>
</dbReference>
<dbReference type="InterPro" id="IPR014284">
    <property type="entry name" value="RNA_pol_sigma-70_dom"/>
</dbReference>
<evidence type="ECO:0000259" key="5">
    <source>
        <dbReference type="Pfam" id="PF04539"/>
    </source>
</evidence>
<evidence type="ECO:0000256" key="4">
    <source>
        <dbReference type="ARBA" id="ARBA00023163"/>
    </source>
</evidence>
<evidence type="ECO:0000256" key="1">
    <source>
        <dbReference type="ARBA" id="ARBA00023015"/>
    </source>
</evidence>
<evidence type="ECO:0000256" key="2">
    <source>
        <dbReference type="ARBA" id="ARBA00023082"/>
    </source>
</evidence>
<evidence type="ECO:0000259" key="7">
    <source>
        <dbReference type="Pfam" id="PF04545"/>
    </source>
</evidence>
<dbReference type="Gene3D" id="1.10.10.10">
    <property type="entry name" value="Winged helix-like DNA-binding domain superfamily/Winged helix DNA-binding domain"/>
    <property type="match status" value="2"/>
</dbReference>
<protein>
    <submittedName>
        <fullName evidence="8">SigB/SigF/SigG family RNA polymerase sigma factor</fullName>
    </submittedName>
</protein>
<dbReference type="Pfam" id="PF04539">
    <property type="entry name" value="Sigma70_r3"/>
    <property type="match status" value="1"/>
</dbReference>
<gene>
    <name evidence="8" type="ORF">GCM10010468_20640</name>
</gene>
<evidence type="ECO:0000313" key="9">
    <source>
        <dbReference type="Proteomes" id="UP001501237"/>
    </source>
</evidence>
<evidence type="ECO:0000259" key="6">
    <source>
        <dbReference type="Pfam" id="PF04542"/>
    </source>
</evidence>
<sequence>MTTTLTPPEQTDAGKLHDLIEERLVLMASLEADDPRRARIREEVVVMCDGYVRRMASRFGGRGENPEDLYQVGMLGLVKAVDRFDPDRGVHFAAFAGPTVLGEIKRHFRDRSWALRPPRRIQELHLAVNKARVELSQTLHKAPTVADLAAHVGVSEEEVLETLAAGDHYNTVSLDSPIDDDSDRAESDMLGRLDPAFELVEGRNALGPALERLPERERRIVLLRFYANKSQSEIATELGISQMHVSRLLSRSLGQLRTLMEG</sequence>
<keyword evidence="3" id="KW-0238">DNA-binding</keyword>
<keyword evidence="2" id="KW-0731">Sigma factor</keyword>
<dbReference type="EMBL" id="BAAAUV010000004">
    <property type="protein sequence ID" value="GAA3205579.1"/>
    <property type="molecule type" value="Genomic_DNA"/>
</dbReference>
<comment type="caution">
    <text evidence="8">The sequence shown here is derived from an EMBL/GenBank/DDBJ whole genome shotgun (WGS) entry which is preliminary data.</text>
</comment>
<dbReference type="InterPro" id="IPR036388">
    <property type="entry name" value="WH-like_DNA-bd_sf"/>
</dbReference>
<dbReference type="NCBIfam" id="TIGR02980">
    <property type="entry name" value="SigBFG"/>
    <property type="match status" value="1"/>
</dbReference>
<organism evidence="8 9">
    <name type="scientific">Actinocorallia longicatena</name>
    <dbReference type="NCBI Taxonomy" id="111803"/>
    <lineage>
        <taxon>Bacteria</taxon>
        <taxon>Bacillati</taxon>
        <taxon>Actinomycetota</taxon>
        <taxon>Actinomycetes</taxon>
        <taxon>Streptosporangiales</taxon>
        <taxon>Thermomonosporaceae</taxon>
        <taxon>Actinocorallia</taxon>
    </lineage>
</organism>
<keyword evidence="9" id="KW-1185">Reference proteome</keyword>
<feature type="domain" description="RNA polymerase sigma-70 region 4" evidence="7">
    <location>
        <begin position="209"/>
        <end position="257"/>
    </location>
</feature>
<dbReference type="CDD" id="cd06171">
    <property type="entry name" value="Sigma70_r4"/>
    <property type="match status" value="1"/>
</dbReference>
<name>A0ABP6Q6I4_9ACTN</name>
<proteinExistence type="predicted"/>
<dbReference type="InterPro" id="IPR000943">
    <property type="entry name" value="RNA_pol_sigma70"/>
</dbReference>
<dbReference type="PRINTS" id="PR00046">
    <property type="entry name" value="SIGMA70FCT"/>
</dbReference>
<dbReference type="Pfam" id="PF04545">
    <property type="entry name" value="Sigma70_r4"/>
    <property type="match status" value="1"/>
</dbReference>
<dbReference type="RefSeq" id="WP_344825340.1">
    <property type="nucleotide sequence ID" value="NZ_BAAAUV010000004.1"/>
</dbReference>
<dbReference type="InterPro" id="IPR013325">
    <property type="entry name" value="RNA_pol_sigma_r2"/>
</dbReference>
<dbReference type="InterPro" id="IPR007630">
    <property type="entry name" value="RNA_pol_sigma70_r4"/>
</dbReference>
<dbReference type="SUPFAM" id="SSF88659">
    <property type="entry name" value="Sigma3 and sigma4 domains of RNA polymerase sigma factors"/>
    <property type="match status" value="2"/>
</dbReference>
<dbReference type="InterPro" id="IPR013324">
    <property type="entry name" value="RNA_pol_sigma_r3/r4-like"/>
</dbReference>
<dbReference type="Pfam" id="PF04542">
    <property type="entry name" value="Sigma70_r2"/>
    <property type="match status" value="1"/>
</dbReference>
<keyword evidence="4" id="KW-0804">Transcription</keyword>
<accession>A0ABP6Q6I4</accession>
<dbReference type="SUPFAM" id="SSF88946">
    <property type="entry name" value="Sigma2 domain of RNA polymerase sigma factors"/>
    <property type="match status" value="1"/>
</dbReference>
<dbReference type="Proteomes" id="UP001501237">
    <property type="component" value="Unassembled WGS sequence"/>
</dbReference>
<feature type="domain" description="RNA polymerase sigma-70 region 2" evidence="6">
    <location>
        <begin position="52"/>
        <end position="113"/>
    </location>
</feature>
<dbReference type="NCBIfam" id="TIGR02937">
    <property type="entry name" value="sigma70-ECF"/>
    <property type="match status" value="1"/>
</dbReference>
<evidence type="ECO:0000313" key="8">
    <source>
        <dbReference type="EMBL" id="GAA3205579.1"/>
    </source>
</evidence>
<dbReference type="PANTHER" id="PTHR30385:SF4">
    <property type="entry name" value="RNA POLYMERASE SIGMA-E FACTOR"/>
    <property type="match status" value="1"/>
</dbReference>
<dbReference type="PANTHER" id="PTHR30385">
    <property type="entry name" value="SIGMA FACTOR F FLAGELLAR"/>
    <property type="match status" value="1"/>
</dbReference>
<feature type="domain" description="RNA polymerase sigma-70 region 3" evidence="5">
    <location>
        <begin position="127"/>
        <end position="189"/>
    </location>
</feature>
<dbReference type="InterPro" id="IPR014322">
    <property type="entry name" value="RNA_pol_sigma-B/F/G"/>
</dbReference>
<reference evidence="9" key="1">
    <citation type="journal article" date="2019" name="Int. J. Syst. Evol. Microbiol.">
        <title>The Global Catalogue of Microorganisms (GCM) 10K type strain sequencing project: providing services to taxonomists for standard genome sequencing and annotation.</title>
        <authorList>
            <consortium name="The Broad Institute Genomics Platform"/>
            <consortium name="The Broad Institute Genome Sequencing Center for Infectious Disease"/>
            <person name="Wu L."/>
            <person name="Ma J."/>
        </authorList>
    </citation>
    <scope>NUCLEOTIDE SEQUENCE [LARGE SCALE GENOMIC DNA]</scope>
    <source>
        <strain evidence="9">JCM 9377</strain>
    </source>
</reference>
<keyword evidence="1" id="KW-0805">Transcription regulation</keyword>